<feature type="compositionally biased region" description="Basic and acidic residues" evidence="3">
    <location>
        <begin position="282"/>
        <end position="295"/>
    </location>
</feature>
<dbReference type="AlphaFoldDB" id="A0A3Q2P523"/>
<dbReference type="InterPro" id="IPR050836">
    <property type="entry name" value="SDS22/Internalin_LRR"/>
</dbReference>
<reference evidence="4" key="2">
    <citation type="submission" date="2025-09" db="UniProtKB">
        <authorList>
            <consortium name="Ensembl"/>
        </authorList>
    </citation>
    <scope>IDENTIFICATION</scope>
</reference>
<dbReference type="InterPro" id="IPR025875">
    <property type="entry name" value="Leu-rich_rpt_4"/>
</dbReference>
<dbReference type="PANTHER" id="PTHR46652:SF3">
    <property type="entry name" value="LEUCINE-RICH REPEAT-CONTAINING PROTEIN 9"/>
    <property type="match status" value="1"/>
</dbReference>
<dbReference type="SUPFAM" id="SSF52058">
    <property type="entry name" value="L domain-like"/>
    <property type="match status" value="1"/>
</dbReference>
<keyword evidence="2" id="KW-0677">Repeat</keyword>
<reference evidence="4" key="1">
    <citation type="submission" date="2025-08" db="UniProtKB">
        <authorList>
            <consortium name="Ensembl"/>
        </authorList>
    </citation>
    <scope>IDENTIFICATION</scope>
</reference>
<keyword evidence="5" id="KW-1185">Reference proteome</keyword>
<evidence type="ECO:0000313" key="5">
    <source>
        <dbReference type="Proteomes" id="UP000265000"/>
    </source>
</evidence>
<dbReference type="Proteomes" id="UP000265000">
    <property type="component" value="Unplaced"/>
</dbReference>
<feature type="region of interest" description="Disordered" evidence="3">
    <location>
        <begin position="268"/>
        <end position="295"/>
    </location>
</feature>
<dbReference type="InterPro" id="IPR003591">
    <property type="entry name" value="Leu-rich_rpt_typical-subtyp"/>
</dbReference>
<evidence type="ECO:0000313" key="4">
    <source>
        <dbReference type="Ensembl" id="ENSFHEP00000007291.1"/>
    </source>
</evidence>
<protein>
    <submittedName>
        <fullName evidence="4">Leucine rich repeat containing 9</fullName>
    </submittedName>
</protein>
<sequence>IFFSGFPRMVGLSCFPNLLQLTIVDQNIKEMEGLDCCPMLQELWIVQCHLTEISGLQSCIQLEKLYLYDNQIQEIKNLELQGNLTVLWLNNNCITELQGLNTMSNLRELNLSDNFIEKIGHNLDPNVNLEILNLSGNKIRSFKELTQLARLPRLRELSLNDPTSALNPVCQLCNYATHILYHVPGLQRLDNWDVSCKQVKDAAESAVMKKLMYYNMRVRSARRKLTETRVTLAERKKSLMQLPEERIRTLSHALKSLEQGLSLVPCGPKSSSCKMETEPDGPSDHEDALTDRTDLNADGRDPAWYEQELLQARVQTEYLVQFLLMELESVGNIRLEEGCSTDPWYTSCCNLLLSRFSPSDYKSFRITGMKVSRVFRIHNSTLRLCFEEKLHSLLASEESFFSSRNYRRRLEYLFYVADPQKCEEEQTLCVLEEGFKPTHCLKVLERKGAVPLSNSLAVAEQPRIDFVLQQVSQCNATQMSDKIPFRHGEAVFFRYISCVFSSLPDLGDMRSCSKVCSVYRNLDAKSRSASGDGMQRTRPVELPLSLETPRRRQWFVFDPELVLPEYIIHFEYIAAVIHTSPHSEMSVHFYEDVWSAEDAAALSMEPVVKPQPRLPGMDEKTLLSAAGANILSQITVLNLHGNSLSKIKEISSLSALRHLTISFNKFTRLDDVSHMPSLEVLDASFNDIVTLEGLRCLGRLRQLDVSWNKLTRAREDSAVLRKHTPVLLELDTRYNPWSKPEAVRVTILGRVTTLTHLDGVMVSEEEAEEALQMTTVCKINQLKATLLAHSRTISERPRSLSLLSTAQLLHRLFPAAWGPGRELEPDWTTKITALNLDNQRLSKLSSLNKLVSLRWASFNQNNISRLAGLDACHQLEELSVNHNSISSLTGSLQSLRHLSIDGNQLSGLDDLALDQLPALTFLSAESNCITSLNGIRSVRSLLELYVAGNQISTSRDIYHLKVRNGVFR</sequence>
<proteinExistence type="predicted"/>
<evidence type="ECO:0000256" key="3">
    <source>
        <dbReference type="SAM" id="MobiDB-lite"/>
    </source>
</evidence>
<dbReference type="Ensembl" id="ENSFHET00000004067.1">
    <property type="protein sequence ID" value="ENSFHEP00000007291.1"/>
    <property type="gene ID" value="ENSFHEG00000008584.1"/>
</dbReference>
<accession>A0A3Q2P523</accession>
<name>A0A3Q2P523_FUNHE</name>
<evidence type="ECO:0000256" key="2">
    <source>
        <dbReference type="ARBA" id="ARBA00022737"/>
    </source>
</evidence>
<dbReference type="InterPro" id="IPR032675">
    <property type="entry name" value="LRR_dom_sf"/>
</dbReference>
<dbReference type="Gene3D" id="3.80.10.10">
    <property type="entry name" value="Ribonuclease Inhibitor"/>
    <property type="match status" value="4"/>
</dbReference>
<dbReference type="SUPFAM" id="SSF52075">
    <property type="entry name" value="Outer arm dynein light chain 1"/>
    <property type="match status" value="1"/>
</dbReference>
<evidence type="ECO:0000256" key="1">
    <source>
        <dbReference type="ARBA" id="ARBA00022614"/>
    </source>
</evidence>
<dbReference type="Pfam" id="PF12799">
    <property type="entry name" value="LRR_4"/>
    <property type="match status" value="1"/>
</dbReference>
<dbReference type="SMART" id="SM00365">
    <property type="entry name" value="LRR_SD22"/>
    <property type="match status" value="13"/>
</dbReference>
<dbReference type="Pfam" id="PF14580">
    <property type="entry name" value="LRR_9"/>
    <property type="match status" value="1"/>
</dbReference>
<organism evidence="4 5">
    <name type="scientific">Fundulus heteroclitus</name>
    <name type="common">Killifish</name>
    <name type="synonym">Mummichog</name>
    <dbReference type="NCBI Taxonomy" id="8078"/>
    <lineage>
        <taxon>Eukaryota</taxon>
        <taxon>Metazoa</taxon>
        <taxon>Chordata</taxon>
        <taxon>Craniata</taxon>
        <taxon>Vertebrata</taxon>
        <taxon>Euteleostomi</taxon>
        <taxon>Actinopterygii</taxon>
        <taxon>Neopterygii</taxon>
        <taxon>Teleostei</taxon>
        <taxon>Neoteleostei</taxon>
        <taxon>Acanthomorphata</taxon>
        <taxon>Ovalentaria</taxon>
        <taxon>Atherinomorphae</taxon>
        <taxon>Cyprinodontiformes</taxon>
        <taxon>Fundulidae</taxon>
        <taxon>Fundulus</taxon>
    </lineage>
</organism>
<keyword evidence="1" id="KW-0433">Leucine-rich repeat</keyword>
<dbReference type="PROSITE" id="PS51450">
    <property type="entry name" value="LRR"/>
    <property type="match status" value="7"/>
</dbReference>
<dbReference type="PANTHER" id="PTHR46652">
    <property type="entry name" value="LEUCINE-RICH REPEAT AND IQ DOMAIN-CONTAINING PROTEIN 1-RELATED"/>
    <property type="match status" value="1"/>
</dbReference>
<dbReference type="SMART" id="SM00369">
    <property type="entry name" value="LRR_TYP"/>
    <property type="match status" value="9"/>
</dbReference>
<dbReference type="InterPro" id="IPR001611">
    <property type="entry name" value="Leu-rich_rpt"/>
</dbReference>
<dbReference type="GeneTree" id="ENSGT00940000158583"/>